<keyword evidence="2" id="KW-1185">Reference proteome</keyword>
<dbReference type="Proteomes" id="UP000054538">
    <property type="component" value="Unassembled WGS sequence"/>
</dbReference>
<accession>A0A0D0DJ91</accession>
<dbReference type="InParanoid" id="A0A0D0DJ91"/>
<reference evidence="2" key="2">
    <citation type="submission" date="2015-01" db="EMBL/GenBank/DDBJ databases">
        <title>Evolutionary Origins and Diversification of the Mycorrhizal Mutualists.</title>
        <authorList>
            <consortium name="DOE Joint Genome Institute"/>
            <consortium name="Mycorrhizal Genomics Consortium"/>
            <person name="Kohler A."/>
            <person name="Kuo A."/>
            <person name="Nagy L.G."/>
            <person name="Floudas D."/>
            <person name="Copeland A."/>
            <person name="Barry K.W."/>
            <person name="Cichocki N."/>
            <person name="Veneault-Fourrey C."/>
            <person name="LaButti K."/>
            <person name="Lindquist E.A."/>
            <person name="Lipzen A."/>
            <person name="Lundell T."/>
            <person name="Morin E."/>
            <person name="Murat C."/>
            <person name="Riley R."/>
            <person name="Ohm R."/>
            <person name="Sun H."/>
            <person name="Tunlid A."/>
            <person name="Henrissat B."/>
            <person name="Grigoriev I.V."/>
            <person name="Hibbett D.S."/>
            <person name="Martin F."/>
        </authorList>
    </citation>
    <scope>NUCLEOTIDE SEQUENCE [LARGE SCALE GENOMIC DNA]</scope>
    <source>
        <strain evidence="2">Ve08.2h10</strain>
    </source>
</reference>
<evidence type="ECO:0000313" key="1">
    <source>
        <dbReference type="EMBL" id="KIK78205.1"/>
    </source>
</evidence>
<protein>
    <submittedName>
        <fullName evidence="1">Uncharacterized protein</fullName>
    </submittedName>
</protein>
<dbReference type="AlphaFoldDB" id="A0A0D0DJ91"/>
<evidence type="ECO:0000313" key="2">
    <source>
        <dbReference type="Proteomes" id="UP000054538"/>
    </source>
</evidence>
<name>A0A0D0DJ91_9AGAM</name>
<dbReference type="HOGENOM" id="CLU_3107047_0_0_1"/>
<reference evidence="1 2" key="1">
    <citation type="submission" date="2014-04" db="EMBL/GenBank/DDBJ databases">
        <authorList>
            <consortium name="DOE Joint Genome Institute"/>
            <person name="Kuo A."/>
            <person name="Kohler A."/>
            <person name="Jargeat P."/>
            <person name="Nagy L.G."/>
            <person name="Floudas D."/>
            <person name="Copeland A."/>
            <person name="Barry K.W."/>
            <person name="Cichocki N."/>
            <person name="Veneault-Fourrey C."/>
            <person name="LaButti K."/>
            <person name="Lindquist E.A."/>
            <person name="Lipzen A."/>
            <person name="Lundell T."/>
            <person name="Morin E."/>
            <person name="Murat C."/>
            <person name="Sun H."/>
            <person name="Tunlid A."/>
            <person name="Henrissat B."/>
            <person name="Grigoriev I.V."/>
            <person name="Hibbett D.S."/>
            <person name="Martin F."/>
            <person name="Nordberg H.P."/>
            <person name="Cantor M.N."/>
            <person name="Hua S.X."/>
        </authorList>
    </citation>
    <scope>NUCLEOTIDE SEQUENCE [LARGE SCALE GENOMIC DNA]</scope>
    <source>
        <strain evidence="1 2">Ve08.2h10</strain>
    </source>
</reference>
<proteinExistence type="predicted"/>
<gene>
    <name evidence="1" type="ORF">PAXRUDRAFT_834672</name>
</gene>
<dbReference type="EMBL" id="KN826673">
    <property type="protein sequence ID" value="KIK78205.1"/>
    <property type="molecule type" value="Genomic_DNA"/>
</dbReference>
<sequence length="51" mass="5609">MDSSRVEVFKGDQHAAAEEMKKYGTGTEECIGGCTLERQSRVPCNIQAPYS</sequence>
<organism evidence="1 2">
    <name type="scientific">Paxillus rubicundulus Ve08.2h10</name>
    <dbReference type="NCBI Taxonomy" id="930991"/>
    <lineage>
        <taxon>Eukaryota</taxon>
        <taxon>Fungi</taxon>
        <taxon>Dikarya</taxon>
        <taxon>Basidiomycota</taxon>
        <taxon>Agaricomycotina</taxon>
        <taxon>Agaricomycetes</taxon>
        <taxon>Agaricomycetidae</taxon>
        <taxon>Boletales</taxon>
        <taxon>Paxilineae</taxon>
        <taxon>Paxillaceae</taxon>
        <taxon>Paxillus</taxon>
    </lineage>
</organism>